<organism evidence="1 2">
    <name type="scientific">Longibacter salinarum</name>
    <dbReference type="NCBI Taxonomy" id="1850348"/>
    <lineage>
        <taxon>Bacteria</taxon>
        <taxon>Pseudomonadati</taxon>
        <taxon>Rhodothermota</taxon>
        <taxon>Rhodothermia</taxon>
        <taxon>Rhodothermales</taxon>
        <taxon>Salisaetaceae</taxon>
        <taxon>Longibacter</taxon>
    </lineage>
</organism>
<accession>A0A2A8CU66</accession>
<keyword evidence="2" id="KW-1185">Reference proteome</keyword>
<dbReference type="Proteomes" id="UP000220102">
    <property type="component" value="Unassembled WGS sequence"/>
</dbReference>
<name>A0A2A8CU66_9BACT</name>
<comment type="caution">
    <text evidence="1">The sequence shown here is derived from an EMBL/GenBank/DDBJ whole genome shotgun (WGS) entry which is preliminary data.</text>
</comment>
<protein>
    <submittedName>
        <fullName evidence="1">Uncharacterized protein</fullName>
    </submittedName>
</protein>
<evidence type="ECO:0000313" key="2">
    <source>
        <dbReference type="Proteomes" id="UP000220102"/>
    </source>
</evidence>
<reference evidence="1 2" key="1">
    <citation type="submission" date="2017-10" db="EMBL/GenBank/DDBJ databases">
        <title>Draft genome of Longibacter Salinarum.</title>
        <authorList>
            <person name="Goh K.M."/>
            <person name="Shamsir M.S."/>
            <person name="Lim S.W."/>
        </authorList>
    </citation>
    <scope>NUCLEOTIDE SEQUENCE [LARGE SCALE GENOMIC DNA]</scope>
    <source>
        <strain evidence="1 2">KCTC 52045</strain>
    </source>
</reference>
<proteinExistence type="predicted"/>
<dbReference type="AlphaFoldDB" id="A0A2A8CU66"/>
<dbReference type="EMBL" id="PDEQ01000009">
    <property type="protein sequence ID" value="PEN11452.1"/>
    <property type="molecule type" value="Genomic_DNA"/>
</dbReference>
<sequence length="596" mass="64718">MHGQRPVARDVLLWVLLVVVTVFGLFRPRAARGQYVDEAFSRVGISNDFSIGGSVGMLGELYGTSGVSRRPTASGRLFARAQASGYGLSYDLNMVLSTEQYQFNQNARRQSINQIDLRVKYKWIEADAGTVSPRLSQYSLNGTSLKGGFLELTPGKWRITYTGGVSQRAVEPASLGSTSSATTTAGPSPRIGANAGAFQRWLHAARLGYGDLGGSYVDLIGLYGFDDASSLRDPGALSPVSNTNVTTVAGLRVLDGRIRLEGQLTASGLVNDTQAPRSDTSPGLLYDLGIMNARAGSQMDYAGRLSARVDVLKRGQLQMSYERIQPGFRSLGLAYLRSDQEVIQIRPRVDFFDGKLRLDAQLGQRRNNLNGDLQSTLRRRQARMNAQVRLSRTFFVSTSYSRLVNANTAMPGVQDVATFRQVSQTVSVAPSLTFRRGSLTHSSALTASLQTLRDRQSDPNASGASFTNYSGTLSHTVAFPSGTSVGLSGNALMSQRAATDLVTVSVNANVSRSLLDRALRVNASGGWSSNRVRIDPASMVPTTTNTSRQFTATSTVRYRIPVMGDVSFRLRALRSSQPQGGSFNEVQSTIRYEYRF</sequence>
<evidence type="ECO:0000313" key="1">
    <source>
        <dbReference type="EMBL" id="PEN11452.1"/>
    </source>
</evidence>
<gene>
    <name evidence="1" type="ORF">CRI94_15570</name>
</gene>